<feature type="transmembrane region" description="Helical" evidence="8">
    <location>
        <begin position="101"/>
        <end position="119"/>
    </location>
</feature>
<proteinExistence type="predicted"/>
<dbReference type="GO" id="GO:0044038">
    <property type="term" value="P:cell wall macromolecule biosynthetic process"/>
    <property type="evidence" value="ECO:0007669"/>
    <property type="project" value="TreeGrafter"/>
</dbReference>
<keyword evidence="7" id="KW-0460">Magnesium</keyword>
<dbReference type="RefSeq" id="WP_133575962.1">
    <property type="nucleotide sequence ID" value="NZ_SNYC01000004.1"/>
</dbReference>
<keyword evidence="4 8" id="KW-0812">Transmembrane</keyword>
<feature type="transmembrane region" description="Helical" evidence="8">
    <location>
        <begin position="131"/>
        <end position="152"/>
    </location>
</feature>
<dbReference type="OrthoDB" id="9783652at2"/>
<name>A0A4R6SXK3_9SPHI</name>
<accession>A0A4R6SXK3</accession>
<evidence type="ECO:0000256" key="7">
    <source>
        <dbReference type="PIRSR" id="PIRSR600715-1"/>
    </source>
</evidence>
<feature type="binding site" evidence="7">
    <location>
        <position position="212"/>
    </location>
    <ligand>
        <name>Mg(2+)</name>
        <dbReference type="ChEBI" id="CHEBI:18420"/>
    </ligand>
</feature>
<evidence type="ECO:0000256" key="8">
    <source>
        <dbReference type="SAM" id="Phobius"/>
    </source>
</evidence>
<comment type="caution">
    <text evidence="9">The sequence shown here is derived from an EMBL/GenBank/DDBJ whole genome shotgun (WGS) entry which is preliminary data.</text>
</comment>
<comment type="subcellular location">
    <subcellularLocation>
        <location evidence="1">Cell membrane</location>
        <topology evidence="1">Multi-pass membrane protein</topology>
    </subcellularLocation>
</comment>
<evidence type="ECO:0000256" key="3">
    <source>
        <dbReference type="ARBA" id="ARBA00022679"/>
    </source>
</evidence>
<dbReference type="PANTHER" id="PTHR22926">
    <property type="entry name" value="PHOSPHO-N-ACETYLMURAMOYL-PENTAPEPTIDE-TRANSFERASE"/>
    <property type="match status" value="1"/>
</dbReference>
<feature type="transmembrane region" description="Helical" evidence="8">
    <location>
        <begin position="47"/>
        <end position="67"/>
    </location>
</feature>
<sequence length="388" mass="42752">MPFIFIFLISLLVVLFAIPSIITVSFRKRLFDDPSESRKVHKRIVPNFGGIAIFTGFLFSCSLFIPAHLLPEANILMAGGLILFMIGLKDDLIGVNPGMKFAAQFLSALIIAMVANIRISDLHGILGIYDMPYYASISLTAIFIVGVVNAFNLIDGIDGLAGSLGIIFSLFYAVLFYNAGELGWSYLSIALTGALIGFLFFNFTPAKIFMGDSGSLLLGFVAAVLSIKFIEVSSLHDVKVSAIHIPNGIALIFSVLIIPIFDTLRVFTLRIIRKTSPFKADSNHLHHRLLFLGMSHIQATLVLSVVNVMFIIMALSLQDMDGTQLISLMALTVLTMNGLLSLHIDRYKKSLLSRETIPTLPVLNKEHIEPAFNKERFAQEVLNKITEN</sequence>
<feature type="transmembrane region" description="Helical" evidence="8">
    <location>
        <begin position="73"/>
        <end position="89"/>
    </location>
</feature>
<dbReference type="Pfam" id="PF00953">
    <property type="entry name" value="Glycos_transf_4"/>
    <property type="match status" value="1"/>
</dbReference>
<dbReference type="CDD" id="cd06853">
    <property type="entry name" value="GT_WecA_like"/>
    <property type="match status" value="1"/>
</dbReference>
<dbReference type="GO" id="GO:0009103">
    <property type="term" value="P:lipopolysaccharide biosynthetic process"/>
    <property type="evidence" value="ECO:0007669"/>
    <property type="project" value="TreeGrafter"/>
</dbReference>
<evidence type="ECO:0000256" key="4">
    <source>
        <dbReference type="ARBA" id="ARBA00022692"/>
    </source>
</evidence>
<keyword evidence="2" id="KW-1003">Cell membrane</keyword>
<organism evidence="9 10">
    <name type="scientific">Pedobacter metabolipauper</name>
    <dbReference type="NCBI Taxonomy" id="425513"/>
    <lineage>
        <taxon>Bacteria</taxon>
        <taxon>Pseudomonadati</taxon>
        <taxon>Bacteroidota</taxon>
        <taxon>Sphingobacteriia</taxon>
        <taxon>Sphingobacteriales</taxon>
        <taxon>Sphingobacteriaceae</taxon>
        <taxon>Pedobacter</taxon>
    </lineage>
</organism>
<dbReference type="GO" id="GO:0005886">
    <property type="term" value="C:plasma membrane"/>
    <property type="evidence" value="ECO:0007669"/>
    <property type="project" value="UniProtKB-SubCell"/>
</dbReference>
<dbReference type="InterPro" id="IPR000715">
    <property type="entry name" value="Glycosyl_transferase_4"/>
</dbReference>
<dbReference type="AlphaFoldDB" id="A0A4R6SXK3"/>
<feature type="transmembrane region" description="Helical" evidence="8">
    <location>
        <begin position="6"/>
        <end position="26"/>
    </location>
</feature>
<protein>
    <submittedName>
        <fullName evidence="9">UDP-N-acetylmuramyl pentapeptide phosphotransferase/UDP-N-acetylglucosamine-1-phosphate transferase</fullName>
    </submittedName>
</protein>
<dbReference type="GO" id="GO:0071555">
    <property type="term" value="P:cell wall organization"/>
    <property type="evidence" value="ECO:0007669"/>
    <property type="project" value="TreeGrafter"/>
</dbReference>
<dbReference type="GO" id="GO:0016780">
    <property type="term" value="F:phosphotransferase activity, for other substituted phosphate groups"/>
    <property type="evidence" value="ECO:0007669"/>
    <property type="project" value="InterPro"/>
</dbReference>
<evidence type="ECO:0000256" key="5">
    <source>
        <dbReference type="ARBA" id="ARBA00022989"/>
    </source>
</evidence>
<feature type="transmembrane region" description="Helical" evidence="8">
    <location>
        <begin position="159"/>
        <end position="177"/>
    </location>
</feature>
<reference evidence="9 10" key="1">
    <citation type="submission" date="2019-03" db="EMBL/GenBank/DDBJ databases">
        <title>Genomic Encyclopedia of Archaeal and Bacterial Type Strains, Phase II (KMG-II): from individual species to whole genera.</title>
        <authorList>
            <person name="Goeker M."/>
        </authorList>
    </citation>
    <scope>NUCLEOTIDE SEQUENCE [LARGE SCALE GENOMIC DNA]</scope>
    <source>
        <strain evidence="9 10">DSM 19035</strain>
    </source>
</reference>
<keyword evidence="7" id="KW-0479">Metal-binding</keyword>
<keyword evidence="10" id="KW-1185">Reference proteome</keyword>
<feature type="binding site" evidence="7">
    <location>
        <position position="152"/>
    </location>
    <ligand>
        <name>Mg(2+)</name>
        <dbReference type="ChEBI" id="CHEBI:18420"/>
    </ligand>
</feature>
<feature type="transmembrane region" description="Helical" evidence="8">
    <location>
        <begin position="289"/>
        <end position="313"/>
    </location>
</feature>
<keyword evidence="5 8" id="KW-1133">Transmembrane helix</keyword>
<dbReference type="InterPro" id="IPR018480">
    <property type="entry name" value="PNAcMuramoyl-5peptid_Trfase_CS"/>
</dbReference>
<feature type="transmembrane region" description="Helical" evidence="8">
    <location>
        <begin position="216"/>
        <end position="236"/>
    </location>
</feature>
<dbReference type="PROSITE" id="PS01348">
    <property type="entry name" value="MRAY_2"/>
    <property type="match status" value="1"/>
</dbReference>
<feature type="transmembrane region" description="Helical" evidence="8">
    <location>
        <begin position="183"/>
        <end position="204"/>
    </location>
</feature>
<gene>
    <name evidence="9" type="ORF">ATK78_2072</name>
</gene>
<evidence type="ECO:0000256" key="1">
    <source>
        <dbReference type="ARBA" id="ARBA00004651"/>
    </source>
</evidence>
<dbReference type="PANTHER" id="PTHR22926:SF3">
    <property type="entry name" value="UNDECAPRENYL-PHOSPHATE ALPHA-N-ACETYLGLUCOSAMINYL 1-PHOSPHATE TRANSFERASE"/>
    <property type="match status" value="1"/>
</dbReference>
<dbReference type="EMBL" id="SNYC01000004">
    <property type="protein sequence ID" value="TDQ09913.1"/>
    <property type="molecule type" value="Genomic_DNA"/>
</dbReference>
<evidence type="ECO:0000256" key="6">
    <source>
        <dbReference type="ARBA" id="ARBA00023136"/>
    </source>
</evidence>
<keyword evidence="3 9" id="KW-0808">Transferase</keyword>
<dbReference type="Proteomes" id="UP000295620">
    <property type="component" value="Unassembled WGS sequence"/>
</dbReference>
<feature type="transmembrane region" description="Helical" evidence="8">
    <location>
        <begin position="248"/>
        <end position="268"/>
    </location>
</feature>
<evidence type="ECO:0000313" key="10">
    <source>
        <dbReference type="Proteomes" id="UP000295620"/>
    </source>
</evidence>
<evidence type="ECO:0000256" key="2">
    <source>
        <dbReference type="ARBA" id="ARBA00022475"/>
    </source>
</evidence>
<evidence type="ECO:0000313" key="9">
    <source>
        <dbReference type="EMBL" id="TDQ09913.1"/>
    </source>
</evidence>
<comment type="cofactor">
    <cofactor evidence="7">
        <name>Mg(2+)</name>
        <dbReference type="ChEBI" id="CHEBI:18420"/>
    </cofactor>
</comment>
<dbReference type="GO" id="GO:0046872">
    <property type="term" value="F:metal ion binding"/>
    <property type="evidence" value="ECO:0007669"/>
    <property type="project" value="UniProtKB-KW"/>
</dbReference>
<keyword evidence="6 8" id="KW-0472">Membrane</keyword>
<feature type="transmembrane region" description="Helical" evidence="8">
    <location>
        <begin position="325"/>
        <end position="344"/>
    </location>
</feature>